<evidence type="ECO:0000313" key="3">
    <source>
        <dbReference type="Proteomes" id="UP000239560"/>
    </source>
</evidence>
<dbReference type="GO" id="GO:0005829">
    <property type="term" value="C:cytosol"/>
    <property type="evidence" value="ECO:0007669"/>
    <property type="project" value="TreeGrafter"/>
</dbReference>
<dbReference type="OrthoDB" id="413520at2759"/>
<dbReference type="GO" id="GO:0032259">
    <property type="term" value="P:methylation"/>
    <property type="evidence" value="ECO:0007669"/>
    <property type="project" value="UniProtKB-KW"/>
</dbReference>
<proteinExistence type="predicted"/>
<evidence type="ECO:0000256" key="1">
    <source>
        <dbReference type="SAM" id="MobiDB-lite"/>
    </source>
</evidence>
<dbReference type="Proteomes" id="UP000239560">
    <property type="component" value="Unassembled WGS sequence"/>
</dbReference>
<keyword evidence="2" id="KW-0489">Methyltransferase</keyword>
<dbReference type="PANTHER" id="PTHR14614">
    <property type="entry name" value="HEPATOCELLULAR CARCINOMA-ASSOCIATED ANTIGEN"/>
    <property type="match status" value="1"/>
</dbReference>
<protein>
    <submittedName>
        <fullName evidence="2">Putative methyltransferase-domain containing protein</fullName>
    </submittedName>
</protein>
<dbReference type="Pfam" id="PF10294">
    <property type="entry name" value="Methyltransf_16"/>
    <property type="match status" value="1"/>
</dbReference>
<reference evidence="2 3" key="1">
    <citation type="journal article" date="2018" name="Elife">
        <title>Functional genomics of lipid metabolism in the oleaginous yeast Rhodosporidium toruloides.</title>
        <authorList>
            <person name="Coradetti S.T."/>
            <person name="Pinel D."/>
            <person name="Geiselman G."/>
            <person name="Ito M."/>
            <person name="Mondo S."/>
            <person name="Reilly M.C."/>
            <person name="Cheng Y.F."/>
            <person name="Bauer S."/>
            <person name="Grigoriev I."/>
            <person name="Gladden J.M."/>
            <person name="Simmons B.A."/>
            <person name="Brem R."/>
            <person name="Arkin A.P."/>
            <person name="Skerker J.M."/>
        </authorList>
    </citation>
    <scope>NUCLEOTIDE SEQUENCE [LARGE SCALE GENOMIC DNA]</scope>
    <source>
        <strain evidence="2 3">NBRC 0880</strain>
    </source>
</reference>
<dbReference type="InterPro" id="IPR019410">
    <property type="entry name" value="Methyltransf_16"/>
</dbReference>
<dbReference type="GO" id="GO:0008757">
    <property type="term" value="F:S-adenosylmethionine-dependent methyltransferase activity"/>
    <property type="evidence" value="ECO:0007669"/>
    <property type="project" value="UniProtKB-ARBA"/>
</dbReference>
<comment type="caution">
    <text evidence="2">The sequence shown here is derived from an EMBL/GenBank/DDBJ whole genome shotgun (WGS) entry which is preliminary data.</text>
</comment>
<feature type="region of interest" description="Disordered" evidence="1">
    <location>
        <begin position="117"/>
        <end position="137"/>
    </location>
</feature>
<accession>A0A2T0AD24</accession>
<keyword evidence="2" id="KW-0808">Transferase</keyword>
<dbReference type="EMBL" id="LCTV02000003">
    <property type="protein sequence ID" value="PRQ75911.1"/>
    <property type="molecule type" value="Genomic_DNA"/>
</dbReference>
<dbReference type="InterPro" id="IPR029063">
    <property type="entry name" value="SAM-dependent_MTases_sf"/>
</dbReference>
<dbReference type="SUPFAM" id="SSF53335">
    <property type="entry name" value="S-adenosyl-L-methionine-dependent methyltransferases"/>
    <property type="match status" value="1"/>
</dbReference>
<feature type="region of interest" description="Disordered" evidence="1">
    <location>
        <begin position="346"/>
        <end position="374"/>
    </location>
</feature>
<name>A0A2T0AD24_RHOTO</name>
<evidence type="ECO:0000313" key="2">
    <source>
        <dbReference type="EMBL" id="PRQ75911.1"/>
    </source>
</evidence>
<dbReference type="Gene3D" id="3.40.50.150">
    <property type="entry name" value="Vaccinia Virus protein VP39"/>
    <property type="match status" value="1"/>
</dbReference>
<dbReference type="PANTHER" id="PTHR14614:SF161">
    <property type="match status" value="1"/>
</dbReference>
<organism evidence="2 3">
    <name type="scientific">Rhodotorula toruloides</name>
    <name type="common">Yeast</name>
    <name type="synonym">Rhodosporidium toruloides</name>
    <dbReference type="NCBI Taxonomy" id="5286"/>
    <lineage>
        <taxon>Eukaryota</taxon>
        <taxon>Fungi</taxon>
        <taxon>Dikarya</taxon>
        <taxon>Basidiomycota</taxon>
        <taxon>Pucciniomycotina</taxon>
        <taxon>Microbotryomycetes</taxon>
        <taxon>Sporidiobolales</taxon>
        <taxon>Sporidiobolaceae</taxon>
        <taxon>Rhodotorula</taxon>
    </lineage>
</organism>
<gene>
    <name evidence="2" type="ORF">AAT19DRAFT_12933</name>
</gene>
<dbReference type="GO" id="GO:0032991">
    <property type="term" value="C:protein-containing complex"/>
    <property type="evidence" value="ECO:0007669"/>
    <property type="project" value="TreeGrafter"/>
</dbReference>
<dbReference type="AlphaFoldDB" id="A0A2T0AD24"/>
<sequence>MFELDISRITSQPRCTSQPWTNEYRRKRCRRRSGGNASLASPTRSFSSLRLLLAAQRRNCLSQAIHCSPSCAHVPLAPTPRFSSSDASPHAYKPAATMTQREGDPNFPTNLDIVPSTPGALRLGSQGRTGEAERVEDDASQDIEGFGIAGRTWEAAYLLRAYLTPPQPPASPPSFLFDPPCPLYSSTESGSAPRRRNILEIGSGTGYLSLALAPHLPPSDTLVATDLDNVCPLLEKNLAAAQARWRSQVPSAARATVLVRPLPWGDSTSLSRLLAEGLEPSIILASDLVYFQILYAPLLRTLIGLTGEREEQVTVIFSYKVRSLVKEQPFWEAFGRWFRFEAVQVGTRPSPPPSEPTSPSDTAPSAPSPPSPPHLLTWTRFGAATPSSITPNDTDELYVFICRRHPWTEHLGGEDLEDVSDDDLLQGRGAGRGVEEGAGQFEELLLNGLEWD</sequence>